<dbReference type="InterPro" id="IPR057089">
    <property type="entry name" value="C2_TIP"/>
</dbReference>
<keyword evidence="10" id="KW-1185">Reference proteome</keyword>
<dbReference type="Pfam" id="PF23122">
    <property type="entry name" value="C2_ITFG1"/>
    <property type="match status" value="1"/>
</dbReference>
<dbReference type="PANTHER" id="PTHR13412">
    <property type="entry name" value="T-CELL IMMUNOMODULATORY PROTEIN HOMOLOG"/>
    <property type="match status" value="1"/>
</dbReference>
<accession>A0A2A2LS94</accession>
<sequence>MSSSMEQTQMKVKMAVDEMMDEIDKKYLREMQRSMFACSAKCCEDKKTTRDAVESCVERCNNPMKNAQIVLEREMTQLQDQLSRCAMTCYDKLLQQHGPDVNKYSESTMAKFNDQLDKCVSACADDHVKLLPKIKDRCKMPHSFEFMHLTAAAWLILLSTTAVFAKQITEMPGRICALGDFNSDRYTDILVQNEGSLTVMLQKTKLLDSLPTVGDNKTMFDYSTTFAVTDDPSQTVECSLGDFNGDLNLDILTSVKKVYPDGSVKYVHSAWINNGVSFRREPLEILGSQAMAIDVDGDGRHDVLGFFDNGTLYCQKATNDGKFLITDNCKGDFKRMPDSVRIYPGMPHLYVDVTNDLESEIIFMTKGEDNGLEMQVWQKMKTGWYQLPGYIPPMPYSEYPYVGAPMAADFNADGMIEIMVPICKKADCSRVAFLARWQSTTDEFRNNDARNFTRVNIVSENTSQIEEYEIVHDPDNLVIFRAGDFSLDGYPDFIALMLPPDVSKDKDKYGSIAAIPTVLLNKLVEEKNPSKGRNFVMQSVRPVESKGLILGITDMATFFDLEEDGSLDILVEFHNHNRSGQYFGFILCPDKGDTTFLKVQFYTNACEDRCDPKGPGISWGGACARFSMSDGWGGSLKGAACQVPSNTHRSLISPFLLYGLGRSPNFVDDLYLGAPRYAENNRSRTHVLKQIVPNSRLIVIPPSHENTNWKIRLYVTPSSLIAQSLMVITSVCLLLLLLVTILHYREKRQDRFERQAQSHRFHFDAL</sequence>
<evidence type="ECO:0000256" key="4">
    <source>
        <dbReference type="ARBA" id="ARBA00022989"/>
    </source>
</evidence>
<evidence type="ECO:0000313" key="10">
    <source>
        <dbReference type="Proteomes" id="UP000218231"/>
    </source>
</evidence>
<gene>
    <name evidence="9" type="ORF">WR25_08938</name>
</gene>
<proteinExistence type="inferred from homology"/>
<evidence type="ECO:0000256" key="2">
    <source>
        <dbReference type="ARBA" id="ARBA00006496"/>
    </source>
</evidence>
<dbReference type="OrthoDB" id="10250728at2759"/>
<evidence type="ECO:0000256" key="7">
    <source>
        <dbReference type="SAM" id="Phobius"/>
    </source>
</evidence>
<feature type="domain" description="T-cell immunomodulatory protein TIP C2" evidence="8">
    <location>
        <begin position="616"/>
        <end position="714"/>
    </location>
</feature>
<reference evidence="9 10" key="1">
    <citation type="journal article" date="2017" name="Curr. Biol.">
        <title>Genome architecture and evolution of a unichromosomal asexual nematode.</title>
        <authorList>
            <person name="Fradin H."/>
            <person name="Zegar C."/>
            <person name="Gutwein M."/>
            <person name="Lucas J."/>
            <person name="Kovtun M."/>
            <person name="Corcoran D."/>
            <person name="Baugh L.R."/>
            <person name="Kiontke K."/>
            <person name="Gunsalus K."/>
            <person name="Fitch D.H."/>
            <person name="Piano F."/>
        </authorList>
    </citation>
    <scope>NUCLEOTIDE SEQUENCE [LARGE SCALE GENOMIC DNA]</scope>
    <source>
        <strain evidence="9">PF1309</strain>
    </source>
</reference>
<feature type="transmembrane region" description="Helical" evidence="7">
    <location>
        <begin position="720"/>
        <end position="744"/>
    </location>
</feature>
<dbReference type="Gene3D" id="2.130.10.130">
    <property type="entry name" value="Integrin alpha, N-terminal"/>
    <property type="match status" value="1"/>
</dbReference>
<dbReference type="SUPFAM" id="SSF69318">
    <property type="entry name" value="Integrin alpha N-terminal domain"/>
    <property type="match status" value="1"/>
</dbReference>
<evidence type="ECO:0000256" key="6">
    <source>
        <dbReference type="ARBA" id="ARBA00023180"/>
    </source>
</evidence>
<organism evidence="9 10">
    <name type="scientific">Diploscapter pachys</name>
    <dbReference type="NCBI Taxonomy" id="2018661"/>
    <lineage>
        <taxon>Eukaryota</taxon>
        <taxon>Metazoa</taxon>
        <taxon>Ecdysozoa</taxon>
        <taxon>Nematoda</taxon>
        <taxon>Chromadorea</taxon>
        <taxon>Rhabditida</taxon>
        <taxon>Rhabditina</taxon>
        <taxon>Rhabditomorpha</taxon>
        <taxon>Rhabditoidea</taxon>
        <taxon>Rhabditidae</taxon>
        <taxon>Diploscapter</taxon>
    </lineage>
</organism>
<dbReference type="Proteomes" id="UP000218231">
    <property type="component" value="Unassembled WGS sequence"/>
</dbReference>
<dbReference type="PANTHER" id="PTHR13412:SF0">
    <property type="entry name" value="T-CELL IMMUNOMODULATORY PROTEIN"/>
    <property type="match status" value="1"/>
</dbReference>
<evidence type="ECO:0000256" key="1">
    <source>
        <dbReference type="ARBA" id="ARBA00004479"/>
    </source>
</evidence>
<dbReference type="AlphaFoldDB" id="A0A2A2LS94"/>
<comment type="similarity">
    <text evidence="2">Belongs to the TIP family.</text>
</comment>
<dbReference type="Pfam" id="PF05811">
    <property type="entry name" value="DUF842"/>
    <property type="match status" value="1"/>
</dbReference>
<dbReference type="InterPro" id="IPR028994">
    <property type="entry name" value="Integrin_alpha_N"/>
</dbReference>
<dbReference type="EMBL" id="LIAE01006478">
    <property type="protein sequence ID" value="PAV89083.1"/>
    <property type="molecule type" value="Genomic_DNA"/>
</dbReference>
<feature type="transmembrane region" description="Helical" evidence="7">
    <location>
        <begin position="146"/>
        <end position="165"/>
    </location>
</feature>
<dbReference type="InterPro" id="IPR024881">
    <property type="entry name" value="Tip"/>
</dbReference>
<name>A0A2A2LS94_9BILA</name>
<keyword evidence="6" id="KW-0325">Glycoprotein</keyword>
<comment type="subcellular location">
    <subcellularLocation>
        <location evidence="1">Membrane</location>
        <topology evidence="1">Single-pass type I membrane protein</topology>
    </subcellularLocation>
</comment>
<protein>
    <recommendedName>
        <fullName evidence="8">T-cell immunomodulatory protein TIP C2 domain-containing protein</fullName>
    </recommendedName>
</protein>
<dbReference type="GO" id="GO:0005886">
    <property type="term" value="C:plasma membrane"/>
    <property type="evidence" value="ECO:0007669"/>
    <property type="project" value="TreeGrafter"/>
</dbReference>
<evidence type="ECO:0000259" key="8">
    <source>
        <dbReference type="Pfam" id="PF23122"/>
    </source>
</evidence>
<keyword evidence="5 7" id="KW-0472">Membrane</keyword>
<keyword evidence="4 7" id="KW-1133">Transmembrane helix</keyword>
<evidence type="ECO:0000313" key="9">
    <source>
        <dbReference type="EMBL" id="PAV89083.1"/>
    </source>
</evidence>
<comment type="caution">
    <text evidence="9">The sequence shown here is derived from an EMBL/GenBank/DDBJ whole genome shotgun (WGS) entry which is preliminary data.</text>
</comment>
<evidence type="ECO:0000256" key="5">
    <source>
        <dbReference type="ARBA" id="ARBA00023136"/>
    </source>
</evidence>
<evidence type="ECO:0000256" key="3">
    <source>
        <dbReference type="ARBA" id="ARBA00022692"/>
    </source>
</evidence>
<dbReference type="InterPro" id="IPR008560">
    <property type="entry name" value="DUF842_euk"/>
</dbReference>
<keyword evidence="3 7" id="KW-0812">Transmembrane</keyword>